<evidence type="ECO:0000256" key="7">
    <source>
        <dbReference type="RuleBase" id="RU363032"/>
    </source>
</evidence>
<comment type="similarity">
    <text evidence="7">Belongs to the binding-protein-dependent transport system permease family.</text>
</comment>
<accession>A0ABP8UFA3</accession>
<dbReference type="SUPFAM" id="SSF161098">
    <property type="entry name" value="MetI-like"/>
    <property type="match status" value="1"/>
</dbReference>
<feature type="transmembrane region" description="Helical" evidence="7">
    <location>
        <begin position="157"/>
        <end position="176"/>
    </location>
</feature>
<organism evidence="10 11">
    <name type="scientific">Actinoallomurus vinaceus</name>
    <dbReference type="NCBI Taxonomy" id="1080074"/>
    <lineage>
        <taxon>Bacteria</taxon>
        <taxon>Bacillati</taxon>
        <taxon>Actinomycetota</taxon>
        <taxon>Actinomycetes</taxon>
        <taxon>Streptosporangiales</taxon>
        <taxon>Thermomonosporaceae</taxon>
        <taxon>Actinoallomurus</taxon>
    </lineage>
</organism>
<name>A0ABP8UFA3_9ACTN</name>
<comment type="subcellular location">
    <subcellularLocation>
        <location evidence="1 7">Cell membrane</location>
        <topology evidence="1 7">Multi-pass membrane protein</topology>
    </subcellularLocation>
</comment>
<dbReference type="Proteomes" id="UP001501442">
    <property type="component" value="Unassembled WGS sequence"/>
</dbReference>
<feature type="domain" description="ABC transmembrane type-1" evidence="9">
    <location>
        <begin position="87"/>
        <end position="270"/>
    </location>
</feature>
<dbReference type="PANTHER" id="PTHR30151">
    <property type="entry name" value="ALKANE SULFONATE ABC TRANSPORTER-RELATED, MEMBRANE SUBUNIT"/>
    <property type="match status" value="1"/>
</dbReference>
<gene>
    <name evidence="10" type="ORF">GCM10023196_048220</name>
</gene>
<evidence type="ECO:0000256" key="6">
    <source>
        <dbReference type="ARBA" id="ARBA00023136"/>
    </source>
</evidence>
<dbReference type="InterPro" id="IPR000515">
    <property type="entry name" value="MetI-like"/>
</dbReference>
<feature type="region of interest" description="Disordered" evidence="8">
    <location>
        <begin position="1"/>
        <end position="29"/>
    </location>
</feature>
<evidence type="ECO:0000256" key="1">
    <source>
        <dbReference type="ARBA" id="ARBA00004651"/>
    </source>
</evidence>
<dbReference type="PANTHER" id="PTHR30151:SF0">
    <property type="entry name" value="ABC TRANSPORTER PERMEASE PROTEIN MJ0413-RELATED"/>
    <property type="match status" value="1"/>
</dbReference>
<feature type="transmembrane region" description="Helical" evidence="7">
    <location>
        <begin position="124"/>
        <end position="145"/>
    </location>
</feature>
<evidence type="ECO:0000256" key="5">
    <source>
        <dbReference type="ARBA" id="ARBA00022989"/>
    </source>
</evidence>
<dbReference type="EMBL" id="BAABHK010000006">
    <property type="protein sequence ID" value="GAA4629072.1"/>
    <property type="molecule type" value="Genomic_DNA"/>
</dbReference>
<dbReference type="PROSITE" id="PS50928">
    <property type="entry name" value="ABC_TM1"/>
    <property type="match status" value="1"/>
</dbReference>
<proteinExistence type="inferred from homology"/>
<keyword evidence="11" id="KW-1185">Reference proteome</keyword>
<evidence type="ECO:0000256" key="3">
    <source>
        <dbReference type="ARBA" id="ARBA00022475"/>
    </source>
</evidence>
<comment type="caution">
    <text evidence="10">The sequence shown here is derived from an EMBL/GenBank/DDBJ whole genome shotgun (WGS) entry which is preliminary data.</text>
</comment>
<feature type="transmembrane region" description="Helical" evidence="7">
    <location>
        <begin position="251"/>
        <end position="270"/>
    </location>
</feature>
<feature type="transmembrane region" description="Helical" evidence="7">
    <location>
        <begin position="37"/>
        <end position="58"/>
    </location>
</feature>
<keyword evidence="5 7" id="KW-1133">Transmembrane helix</keyword>
<evidence type="ECO:0000256" key="4">
    <source>
        <dbReference type="ARBA" id="ARBA00022692"/>
    </source>
</evidence>
<evidence type="ECO:0000256" key="2">
    <source>
        <dbReference type="ARBA" id="ARBA00022448"/>
    </source>
</evidence>
<keyword evidence="6 7" id="KW-0472">Membrane</keyword>
<evidence type="ECO:0000259" key="9">
    <source>
        <dbReference type="PROSITE" id="PS50928"/>
    </source>
</evidence>
<feature type="transmembrane region" description="Helical" evidence="7">
    <location>
        <begin position="197"/>
        <end position="222"/>
    </location>
</feature>
<keyword evidence="4 7" id="KW-0812">Transmembrane</keyword>
<evidence type="ECO:0000313" key="10">
    <source>
        <dbReference type="EMBL" id="GAA4629072.1"/>
    </source>
</evidence>
<keyword evidence="3" id="KW-1003">Cell membrane</keyword>
<evidence type="ECO:0000256" key="8">
    <source>
        <dbReference type="SAM" id="MobiDB-lite"/>
    </source>
</evidence>
<dbReference type="Pfam" id="PF00528">
    <property type="entry name" value="BPD_transp_1"/>
    <property type="match status" value="1"/>
</dbReference>
<keyword evidence="2 7" id="KW-0813">Transport</keyword>
<sequence>MESSVVESEVDAPAGSPDDTVVTGPARQGRSRATRGVRGAIGVLAFLVIWEIIGRAGIVDRTFLPPSSDVLWRLVTLFGDGGFLQDIAATLMAWGSGLLISTLIAVPAGLLLGSLPGINSAVRVLVEFLRPIPGVALIPLALLVIPDQADLERSLAVYASMWPIMINAVYAVGEVDPVARDMAKCFGVGRLGMLTRVALPSVAPFIATGVRVASGIALIVIVSTELIAGGGEHGLGMFIVNASADAEHGDLLYAGVAAVGLLGFVLDVLMRQGERRLFRWHYARQEGSR</sequence>
<protein>
    <submittedName>
        <fullName evidence="10">ABC transporter permease</fullName>
    </submittedName>
</protein>
<evidence type="ECO:0000313" key="11">
    <source>
        <dbReference type="Proteomes" id="UP001501442"/>
    </source>
</evidence>
<dbReference type="Gene3D" id="1.10.3720.10">
    <property type="entry name" value="MetI-like"/>
    <property type="match status" value="1"/>
</dbReference>
<feature type="transmembrane region" description="Helical" evidence="7">
    <location>
        <begin position="87"/>
        <end position="112"/>
    </location>
</feature>
<reference evidence="11" key="1">
    <citation type="journal article" date="2019" name="Int. J. Syst. Evol. Microbiol.">
        <title>The Global Catalogue of Microorganisms (GCM) 10K type strain sequencing project: providing services to taxonomists for standard genome sequencing and annotation.</title>
        <authorList>
            <consortium name="The Broad Institute Genomics Platform"/>
            <consortium name="The Broad Institute Genome Sequencing Center for Infectious Disease"/>
            <person name="Wu L."/>
            <person name="Ma J."/>
        </authorList>
    </citation>
    <scope>NUCLEOTIDE SEQUENCE [LARGE SCALE GENOMIC DNA]</scope>
    <source>
        <strain evidence="11">JCM 17939</strain>
    </source>
</reference>
<dbReference type="CDD" id="cd06261">
    <property type="entry name" value="TM_PBP2"/>
    <property type="match status" value="1"/>
</dbReference>
<dbReference type="InterPro" id="IPR035906">
    <property type="entry name" value="MetI-like_sf"/>
</dbReference>